<evidence type="ECO:0000259" key="2">
    <source>
        <dbReference type="Pfam" id="PF03544"/>
    </source>
</evidence>
<gene>
    <name evidence="3" type="ORF">WKV53_09395</name>
</gene>
<evidence type="ECO:0000313" key="4">
    <source>
        <dbReference type="Proteomes" id="UP001371305"/>
    </source>
</evidence>
<dbReference type="Pfam" id="PF03544">
    <property type="entry name" value="TonB_C"/>
    <property type="match status" value="1"/>
</dbReference>
<evidence type="ECO:0000313" key="3">
    <source>
        <dbReference type="EMBL" id="MEK7950709.1"/>
    </source>
</evidence>
<dbReference type="SUPFAM" id="SSF74653">
    <property type="entry name" value="TolA/TonB C-terminal domain"/>
    <property type="match status" value="1"/>
</dbReference>
<keyword evidence="1" id="KW-0732">Signal</keyword>
<dbReference type="InterPro" id="IPR037682">
    <property type="entry name" value="TonB_C"/>
</dbReference>
<dbReference type="Gene3D" id="3.30.2420.10">
    <property type="entry name" value="TonB"/>
    <property type="match status" value="1"/>
</dbReference>
<comment type="caution">
    <text evidence="3">The sequence shown here is derived from an EMBL/GenBank/DDBJ whole genome shotgun (WGS) entry which is preliminary data.</text>
</comment>
<dbReference type="PROSITE" id="PS51257">
    <property type="entry name" value="PROKAR_LIPOPROTEIN"/>
    <property type="match status" value="1"/>
</dbReference>
<sequence>MKSTRLLFLPAALLLAAGCAAPEPPVDPNKKNFFVDVEFTVDRDGRTKDAKIIATDAPKQLQQTALADVSRYRSEPSVDVSRGRRRIEYNID</sequence>
<dbReference type="RefSeq" id="WP_341404310.1">
    <property type="nucleotide sequence ID" value="NZ_JBBUKT010000003.1"/>
</dbReference>
<evidence type="ECO:0000256" key="1">
    <source>
        <dbReference type="SAM" id="SignalP"/>
    </source>
</evidence>
<reference evidence="3 4" key="1">
    <citation type="submission" date="2024-04" db="EMBL/GenBank/DDBJ databases">
        <title>Luteolibacter sp. isolated from soil.</title>
        <authorList>
            <person name="An J."/>
        </authorList>
    </citation>
    <scope>NUCLEOTIDE SEQUENCE [LARGE SCALE GENOMIC DNA]</scope>
    <source>
        <strain evidence="3 4">Y139</strain>
    </source>
</reference>
<dbReference type="Proteomes" id="UP001371305">
    <property type="component" value="Unassembled WGS sequence"/>
</dbReference>
<dbReference type="EMBL" id="JBBUKT010000003">
    <property type="protein sequence ID" value="MEK7950709.1"/>
    <property type="molecule type" value="Genomic_DNA"/>
</dbReference>
<keyword evidence="4" id="KW-1185">Reference proteome</keyword>
<protein>
    <submittedName>
        <fullName evidence="3">Energy transducer TonB</fullName>
    </submittedName>
</protein>
<feature type="domain" description="TonB C-terminal" evidence="2">
    <location>
        <begin position="35"/>
        <end position="80"/>
    </location>
</feature>
<organism evidence="3 4">
    <name type="scientific">Luteolibacter soli</name>
    <dbReference type="NCBI Taxonomy" id="3135280"/>
    <lineage>
        <taxon>Bacteria</taxon>
        <taxon>Pseudomonadati</taxon>
        <taxon>Verrucomicrobiota</taxon>
        <taxon>Verrucomicrobiia</taxon>
        <taxon>Verrucomicrobiales</taxon>
        <taxon>Verrucomicrobiaceae</taxon>
        <taxon>Luteolibacter</taxon>
    </lineage>
</organism>
<proteinExistence type="predicted"/>
<accession>A0ABU9ASL1</accession>
<name>A0ABU9ASL1_9BACT</name>
<feature type="signal peptide" evidence="1">
    <location>
        <begin position="1"/>
        <end position="21"/>
    </location>
</feature>
<feature type="chain" id="PRO_5045845520" evidence="1">
    <location>
        <begin position="22"/>
        <end position="92"/>
    </location>
</feature>